<evidence type="ECO:0008006" key="3">
    <source>
        <dbReference type="Google" id="ProtNLM"/>
    </source>
</evidence>
<gene>
    <name evidence="1" type="ORF">Amac_089410</name>
</gene>
<reference evidence="1 2" key="1">
    <citation type="submission" date="2019-10" db="EMBL/GenBank/DDBJ databases">
        <title>Whole genome shotgun sequence of Acrocarpospora macrocephala NBRC 16266.</title>
        <authorList>
            <person name="Ichikawa N."/>
            <person name="Kimura A."/>
            <person name="Kitahashi Y."/>
            <person name="Komaki H."/>
            <person name="Oguchi A."/>
        </authorList>
    </citation>
    <scope>NUCLEOTIDE SEQUENCE [LARGE SCALE GENOMIC DNA]</scope>
    <source>
        <strain evidence="1 2">NBRC 16266</strain>
    </source>
</reference>
<keyword evidence="2" id="KW-1185">Reference proteome</keyword>
<dbReference type="Proteomes" id="UP000331127">
    <property type="component" value="Unassembled WGS sequence"/>
</dbReference>
<dbReference type="AlphaFoldDB" id="A0A5M3X2K4"/>
<organism evidence="1 2">
    <name type="scientific">Acrocarpospora macrocephala</name>
    <dbReference type="NCBI Taxonomy" id="150177"/>
    <lineage>
        <taxon>Bacteria</taxon>
        <taxon>Bacillati</taxon>
        <taxon>Actinomycetota</taxon>
        <taxon>Actinomycetes</taxon>
        <taxon>Streptosporangiales</taxon>
        <taxon>Streptosporangiaceae</taxon>
        <taxon>Acrocarpospora</taxon>
    </lineage>
</organism>
<proteinExistence type="predicted"/>
<name>A0A5M3X2K4_9ACTN</name>
<evidence type="ECO:0000313" key="1">
    <source>
        <dbReference type="EMBL" id="GES15344.1"/>
    </source>
</evidence>
<dbReference type="EMBL" id="BLAE01000074">
    <property type="protein sequence ID" value="GES15344.1"/>
    <property type="molecule type" value="Genomic_DNA"/>
</dbReference>
<sequence length="172" mass="19910">MDRYPARVSGPLASYVAGFRAELVRLGYTPRVAQDNAYVMAHLSRWLESEGMSSTELTGQQVERFVEARRAAGYQRWVTVRALKPQLGYLREIGVIPEVDCEEIDCPVEHVLQTYGVYLRRERRLAERTARQRVDVARRFLRTLVVGEALRLERLEAAAVICFIIEESRRRR</sequence>
<accession>A0A5M3X2K4</accession>
<protein>
    <recommendedName>
        <fullName evidence="3">Core-binding (CB) domain-containing protein</fullName>
    </recommendedName>
</protein>
<comment type="caution">
    <text evidence="1">The sequence shown here is derived from an EMBL/GenBank/DDBJ whole genome shotgun (WGS) entry which is preliminary data.</text>
</comment>
<evidence type="ECO:0000313" key="2">
    <source>
        <dbReference type="Proteomes" id="UP000331127"/>
    </source>
</evidence>